<organism evidence="4 5">
    <name type="scientific">Nicotiana attenuata</name>
    <name type="common">Coyote tobacco</name>
    <dbReference type="NCBI Taxonomy" id="49451"/>
    <lineage>
        <taxon>Eukaryota</taxon>
        <taxon>Viridiplantae</taxon>
        <taxon>Streptophyta</taxon>
        <taxon>Embryophyta</taxon>
        <taxon>Tracheophyta</taxon>
        <taxon>Spermatophyta</taxon>
        <taxon>Magnoliopsida</taxon>
        <taxon>eudicotyledons</taxon>
        <taxon>Gunneridae</taxon>
        <taxon>Pentapetalae</taxon>
        <taxon>asterids</taxon>
        <taxon>lamiids</taxon>
        <taxon>Solanales</taxon>
        <taxon>Solanaceae</taxon>
        <taxon>Nicotianoideae</taxon>
        <taxon>Nicotianeae</taxon>
        <taxon>Nicotiana</taxon>
    </lineage>
</organism>
<sequence>MCSKFNSSTLMFLSNSTTDCSFLSRPILDFQNGCQNSHSVDEKVAQNQEDQRQQDTQQEDDKKQEEEYEDVKDSCLKVKEEDEVLKIPTSPKCNTKQMICPPAPKKPKSIQITKRKQKVFLDVYDEVKSMFPPVLLADLGNKIKKVKRESSIL</sequence>
<dbReference type="InterPro" id="IPR040389">
    <property type="entry name" value="SMR"/>
</dbReference>
<dbReference type="PANTHER" id="PTHR33142">
    <property type="entry name" value="CYCLIN-DEPENDENT PROTEIN KINASE INHIBITOR SMR13"/>
    <property type="match status" value="1"/>
</dbReference>
<evidence type="ECO:0000313" key="4">
    <source>
        <dbReference type="EMBL" id="OIT37202.1"/>
    </source>
</evidence>
<name>A0A314L6K8_NICAT</name>
<evidence type="ECO:0000313" key="5">
    <source>
        <dbReference type="Proteomes" id="UP000187609"/>
    </source>
</evidence>
<reference evidence="4" key="1">
    <citation type="submission" date="2016-11" db="EMBL/GenBank/DDBJ databases">
        <title>The genome of Nicotiana attenuata.</title>
        <authorList>
            <person name="Xu S."/>
            <person name="Brockmoeller T."/>
            <person name="Gaquerel E."/>
            <person name="Navarro A."/>
            <person name="Kuhl H."/>
            <person name="Gase K."/>
            <person name="Ling Z."/>
            <person name="Zhou W."/>
            <person name="Kreitzer C."/>
            <person name="Stanke M."/>
            <person name="Tang H."/>
            <person name="Lyons E."/>
            <person name="Pandey P."/>
            <person name="Pandey S.P."/>
            <person name="Timmermann B."/>
            <person name="Baldwin I.T."/>
        </authorList>
    </citation>
    <scope>NUCLEOTIDE SEQUENCE [LARGE SCALE GENOMIC DNA]</scope>
    <source>
        <strain evidence="4">UT</strain>
    </source>
</reference>
<accession>A0A314L6K8</accession>
<dbReference type="GO" id="GO:0032875">
    <property type="term" value="P:regulation of DNA endoreduplication"/>
    <property type="evidence" value="ECO:0007669"/>
    <property type="project" value="InterPro"/>
</dbReference>
<dbReference type="Gramene" id="OIT37202">
    <property type="protein sequence ID" value="OIT37202"/>
    <property type="gene ID" value="A4A49_08050"/>
</dbReference>
<evidence type="ECO:0000256" key="2">
    <source>
        <dbReference type="ARBA" id="ARBA00023306"/>
    </source>
</evidence>
<protein>
    <submittedName>
        <fullName evidence="4">Uncharacterized protein</fullName>
    </submittedName>
</protein>
<feature type="region of interest" description="Disordered" evidence="3">
    <location>
        <begin position="39"/>
        <end position="69"/>
    </location>
</feature>
<gene>
    <name evidence="4" type="ORF">A4A49_08050</name>
</gene>
<dbReference type="AlphaFoldDB" id="A0A314L6K8"/>
<keyword evidence="1" id="KW-0649">Protein kinase inhibitor</keyword>
<dbReference type="Proteomes" id="UP000187609">
    <property type="component" value="Unassembled WGS sequence"/>
</dbReference>
<evidence type="ECO:0000256" key="3">
    <source>
        <dbReference type="SAM" id="MobiDB-lite"/>
    </source>
</evidence>
<dbReference type="GO" id="GO:0005634">
    <property type="term" value="C:nucleus"/>
    <property type="evidence" value="ECO:0007669"/>
    <property type="project" value="TreeGrafter"/>
</dbReference>
<dbReference type="PANTHER" id="PTHR33142:SF114">
    <property type="entry name" value="CYCLIN-DEPENDENT PROTEIN KINASE INHIBITOR SMR14"/>
    <property type="match status" value="1"/>
</dbReference>
<dbReference type="EMBL" id="MJEQ01000338">
    <property type="protein sequence ID" value="OIT37202.1"/>
    <property type="molecule type" value="Genomic_DNA"/>
</dbReference>
<keyword evidence="5" id="KW-1185">Reference proteome</keyword>
<dbReference type="GO" id="GO:0004860">
    <property type="term" value="F:protein kinase inhibitor activity"/>
    <property type="evidence" value="ECO:0007669"/>
    <property type="project" value="UniProtKB-KW"/>
</dbReference>
<keyword evidence="2" id="KW-0131">Cell cycle</keyword>
<comment type="caution">
    <text evidence="4">The sequence shown here is derived from an EMBL/GenBank/DDBJ whole genome shotgun (WGS) entry which is preliminary data.</text>
</comment>
<proteinExistence type="predicted"/>
<evidence type="ECO:0000256" key="1">
    <source>
        <dbReference type="ARBA" id="ARBA00023013"/>
    </source>
</evidence>